<reference evidence="4 5" key="1">
    <citation type="journal article" date="2018" name="BMC Genomics">
        <title>Genomic comparison of Trypanosoma conorhini and Trypanosoma rangeli to Trypanosoma cruzi strains of high and low virulence.</title>
        <authorList>
            <person name="Bradwell K.R."/>
            <person name="Koparde V.N."/>
            <person name="Matveyev A.V."/>
            <person name="Serrano M.G."/>
            <person name="Alves J.M."/>
            <person name="Parikh H."/>
            <person name="Huang B."/>
            <person name="Lee V."/>
            <person name="Espinosa-Alvarez O."/>
            <person name="Ortiz P.A."/>
            <person name="Costa-Martins A.G."/>
            <person name="Teixeira M.M."/>
            <person name="Buck G.A."/>
        </authorList>
    </citation>
    <scope>NUCLEOTIDE SEQUENCE [LARGE SCALE GENOMIC DNA]</scope>
    <source>
        <strain evidence="4 5">025E</strain>
    </source>
</reference>
<feature type="region of interest" description="Disordered" evidence="2">
    <location>
        <begin position="100"/>
        <end position="122"/>
    </location>
</feature>
<dbReference type="Gene3D" id="1.10.8.270">
    <property type="entry name" value="putative rabgap domain of human tbc1 domain family member 14 like domains"/>
    <property type="match status" value="1"/>
</dbReference>
<dbReference type="SUPFAM" id="SSF47923">
    <property type="entry name" value="Ypt/Rab-GAP domain of gyp1p"/>
    <property type="match status" value="2"/>
</dbReference>
<keyword evidence="5" id="KW-1185">Reference proteome</keyword>
<dbReference type="AlphaFoldDB" id="A0A3R7NVD7"/>
<dbReference type="PANTHER" id="PTHR22957">
    <property type="entry name" value="TBC1 DOMAIN FAMILY MEMBER GTPASE-ACTIVATING PROTEIN"/>
    <property type="match status" value="1"/>
</dbReference>
<accession>A0A3R7NVD7</accession>
<comment type="caution">
    <text evidence="4">The sequence shown here is derived from an EMBL/GenBank/DDBJ whole genome shotgun (WGS) entry which is preliminary data.</text>
</comment>
<evidence type="ECO:0000313" key="5">
    <source>
        <dbReference type="Proteomes" id="UP000284403"/>
    </source>
</evidence>
<dbReference type="InterPro" id="IPR035969">
    <property type="entry name" value="Rab-GAP_TBC_sf"/>
</dbReference>
<evidence type="ECO:0000259" key="3">
    <source>
        <dbReference type="PROSITE" id="PS50086"/>
    </source>
</evidence>
<feature type="domain" description="Rab-GAP TBC" evidence="3">
    <location>
        <begin position="31"/>
        <end position="325"/>
    </location>
</feature>
<dbReference type="OrthoDB" id="27140at2759"/>
<dbReference type="Proteomes" id="UP000284403">
    <property type="component" value="Unassembled WGS sequence"/>
</dbReference>
<protein>
    <submittedName>
        <fullName evidence="4">RabGTPase-activating protein</fullName>
    </submittedName>
</protein>
<dbReference type="Pfam" id="PF00566">
    <property type="entry name" value="RabGAP-TBC"/>
    <property type="match status" value="1"/>
</dbReference>
<dbReference type="GO" id="GO:0005096">
    <property type="term" value="F:GTPase activator activity"/>
    <property type="evidence" value="ECO:0007669"/>
    <property type="project" value="UniProtKB-KW"/>
</dbReference>
<evidence type="ECO:0000313" key="4">
    <source>
        <dbReference type="EMBL" id="RNF12409.1"/>
    </source>
</evidence>
<dbReference type="SMART" id="SM00164">
    <property type="entry name" value="TBC"/>
    <property type="match status" value="1"/>
</dbReference>
<dbReference type="Gene3D" id="1.10.472.80">
    <property type="entry name" value="Ypt/Rab-GAP domain of gyp1p, domain 3"/>
    <property type="match status" value="1"/>
</dbReference>
<dbReference type="PANTHER" id="PTHR22957:SF337">
    <property type="entry name" value="TBC1 DOMAIN FAMILY MEMBER 5"/>
    <property type="match status" value="1"/>
</dbReference>
<proteinExistence type="predicted"/>
<dbReference type="EMBL" id="MKKU01000439">
    <property type="protein sequence ID" value="RNF12409.1"/>
    <property type="molecule type" value="Genomic_DNA"/>
</dbReference>
<dbReference type="GeneID" id="40320074"/>
<evidence type="ECO:0000256" key="2">
    <source>
        <dbReference type="SAM" id="MobiDB-lite"/>
    </source>
</evidence>
<keyword evidence="1" id="KW-0343">GTPase activation</keyword>
<dbReference type="RefSeq" id="XP_029226553.1">
    <property type="nucleotide sequence ID" value="XM_029373340.1"/>
</dbReference>
<dbReference type="InterPro" id="IPR000195">
    <property type="entry name" value="Rab-GAP-TBC_dom"/>
</dbReference>
<evidence type="ECO:0000256" key="1">
    <source>
        <dbReference type="ARBA" id="ARBA00022468"/>
    </source>
</evidence>
<sequence>MEELRSLHRSAQEGRLEEALLERALNFAHHRPFRALHSLRWRLLLGLLPLDVEAGSYRQVWAECTRAGGREWKELNDHLRQRLLVTASAVRPVGKRGNFAGSDSSISGEDEEDMTVENPLLPSEGSSYALQYTVDTIRATAQKDLDRLHWELPLFEQSTTKSALLDIFVHYCLRHDCQYRQGMHEVAAFILYLTHTDAALLEELFATSEEVDMALVADFRCVCPTDGVTAISFLLFEAIMDASGLHLSEWYHTDEENAPGGIVSASHKTQKELLAELDPELHQQMNVAYAIEGTSYLIRWLRLLFIREFSIPQCADLWDVFLSERFLARQSEYRLNNSIVTMLAASMLLYVKQDLMVGCIAALKRLMKYPPLEDVGVLVEMTIPRVDPQRHGIGRYFTPL</sequence>
<name>A0A3R7NVD7_9TRYP</name>
<organism evidence="4 5">
    <name type="scientific">Trypanosoma conorhini</name>
    <dbReference type="NCBI Taxonomy" id="83891"/>
    <lineage>
        <taxon>Eukaryota</taxon>
        <taxon>Discoba</taxon>
        <taxon>Euglenozoa</taxon>
        <taxon>Kinetoplastea</taxon>
        <taxon>Metakinetoplastina</taxon>
        <taxon>Trypanosomatida</taxon>
        <taxon>Trypanosomatidae</taxon>
        <taxon>Trypanosoma</taxon>
    </lineage>
</organism>
<dbReference type="PROSITE" id="PS50086">
    <property type="entry name" value="TBC_RABGAP"/>
    <property type="match status" value="1"/>
</dbReference>
<gene>
    <name evidence="4" type="ORF">Tco025E_06463</name>
</gene>